<dbReference type="Gene3D" id="2.130.10.130">
    <property type="entry name" value="Integrin alpha, N-terminal"/>
    <property type="match status" value="2"/>
</dbReference>
<sequence>MGRRSLAYGGSAITRTPGPRPRRAGATAALLAAALVLTGCTQSPGDGADVRPGQTRAKARKGTPPLPVPRGRGSRATRDTTAPPDFNGDGHPDLILDELAKGPDDPRGDDAGIGIVHGSARGLVPGARRLLSPGRTAAKTEGVVPAAFDAEAACDLDGDGYTDLVVSTDPPFDGQGRPPVPVQLVFGGPEGLSGRAVVLRVPDRARFGNDWPDHPVCGDFDGDGEADLVLHASSSRLSFLRGPLTREGAPAAAGPALPVPGDLPAGPAADLDGDGTSDLVVRTGAGRAKARVVLGGPQGPVRQGPALPAATAHAFGHFTGTRTDDGLDTALAAGAALRLRPAAPGLPATTVRAPAPGPLAAGDTDGDGRTDLALAPADGSRTVTVLPGARTGLDAARANTVTPPGGKGDTVRLLALADYDGDGRADLVLRTVHGPTRDTVTVHPGTAGGTAARPSLSFTTADLLPRRRDGGTRADLAQGRGRPPARRPRRRTP</sequence>
<dbReference type="InterPro" id="IPR028994">
    <property type="entry name" value="Integrin_alpha_N"/>
</dbReference>
<feature type="compositionally biased region" description="Basic residues" evidence="2">
    <location>
        <begin position="483"/>
        <end position="493"/>
    </location>
</feature>
<protein>
    <submittedName>
        <fullName evidence="3">Sensor kinase</fullName>
    </submittedName>
</protein>
<reference evidence="3 4" key="1">
    <citation type="submission" date="2018-06" db="EMBL/GenBank/DDBJ databases">
        <authorList>
            <consortium name="Pathogen Informatics"/>
            <person name="Doyle S."/>
        </authorList>
    </citation>
    <scope>NUCLEOTIDE SEQUENCE [LARGE SCALE GENOMIC DNA]</scope>
    <source>
        <strain evidence="3 4">NCTC7807</strain>
    </source>
</reference>
<dbReference type="RefSeq" id="WP_115068911.1">
    <property type="nucleotide sequence ID" value="NZ_UHID01000006.1"/>
</dbReference>
<evidence type="ECO:0000256" key="1">
    <source>
        <dbReference type="ARBA" id="ARBA00022729"/>
    </source>
</evidence>
<dbReference type="InterPro" id="IPR013517">
    <property type="entry name" value="FG-GAP"/>
</dbReference>
<keyword evidence="1" id="KW-0732">Signal</keyword>
<name>A0A380NZW3_STRGR</name>
<dbReference type="SUPFAM" id="SSF69318">
    <property type="entry name" value="Integrin alpha N-terminal domain"/>
    <property type="match status" value="1"/>
</dbReference>
<accession>A0A380NZW3</accession>
<dbReference type="Pfam" id="PF01839">
    <property type="entry name" value="FG-GAP"/>
    <property type="match status" value="1"/>
</dbReference>
<keyword evidence="3" id="KW-0418">Kinase</keyword>
<evidence type="ECO:0000313" key="3">
    <source>
        <dbReference type="EMBL" id="SUP58009.1"/>
    </source>
</evidence>
<dbReference type="Proteomes" id="UP000254150">
    <property type="component" value="Unassembled WGS sequence"/>
</dbReference>
<proteinExistence type="predicted"/>
<dbReference type="EMBL" id="UHID01000006">
    <property type="protein sequence ID" value="SUP58009.1"/>
    <property type="molecule type" value="Genomic_DNA"/>
</dbReference>
<feature type="compositionally biased region" description="Basic and acidic residues" evidence="2">
    <location>
        <begin position="88"/>
        <end position="110"/>
    </location>
</feature>
<feature type="region of interest" description="Disordered" evidence="2">
    <location>
        <begin position="436"/>
        <end position="493"/>
    </location>
</feature>
<dbReference type="AlphaFoldDB" id="A0A380NZW3"/>
<dbReference type="Pfam" id="PF13517">
    <property type="entry name" value="FG-GAP_3"/>
    <property type="match status" value="1"/>
</dbReference>
<gene>
    <name evidence="3" type="ORF">NCTC7807_03484</name>
</gene>
<feature type="region of interest" description="Disordered" evidence="2">
    <location>
        <begin position="41"/>
        <end position="111"/>
    </location>
</feature>
<organism evidence="3 4">
    <name type="scientific">Streptomyces griseus</name>
    <dbReference type="NCBI Taxonomy" id="1911"/>
    <lineage>
        <taxon>Bacteria</taxon>
        <taxon>Bacillati</taxon>
        <taxon>Actinomycetota</taxon>
        <taxon>Actinomycetes</taxon>
        <taxon>Kitasatosporales</taxon>
        <taxon>Streptomycetaceae</taxon>
        <taxon>Streptomyces</taxon>
    </lineage>
</organism>
<keyword evidence="3" id="KW-0808">Transferase</keyword>
<feature type="region of interest" description="Disordered" evidence="2">
    <location>
        <begin position="346"/>
        <end position="369"/>
    </location>
</feature>
<evidence type="ECO:0000256" key="2">
    <source>
        <dbReference type="SAM" id="MobiDB-lite"/>
    </source>
</evidence>
<dbReference type="PANTHER" id="PTHR46580:SF2">
    <property type="entry name" value="MAM DOMAIN-CONTAINING PROTEIN"/>
    <property type="match status" value="1"/>
</dbReference>
<dbReference type="GO" id="GO:0016301">
    <property type="term" value="F:kinase activity"/>
    <property type="evidence" value="ECO:0007669"/>
    <property type="project" value="UniProtKB-KW"/>
</dbReference>
<evidence type="ECO:0000313" key="4">
    <source>
        <dbReference type="Proteomes" id="UP000254150"/>
    </source>
</evidence>
<dbReference type="PANTHER" id="PTHR46580">
    <property type="entry name" value="SENSOR KINASE-RELATED"/>
    <property type="match status" value="1"/>
</dbReference>
<feature type="region of interest" description="Disordered" evidence="2">
    <location>
        <begin position="1"/>
        <end position="24"/>
    </location>
</feature>